<dbReference type="PANTHER" id="PTHR45713">
    <property type="entry name" value="FTP DOMAIN-CONTAINING PROTEIN"/>
    <property type="match status" value="1"/>
</dbReference>
<evidence type="ECO:0000256" key="6">
    <source>
        <dbReference type="ARBA" id="ARBA00022837"/>
    </source>
</evidence>
<organism evidence="9 10">
    <name type="scientific">Anabarilius grahami</name>
    <name type="common">Kanglang fish</name>
    <name type="synonym">Barilius grahami</name>
    <dbReference type="NCBI Taxonomy" id="495550"/>
    <lineage>
        <taxon>Eukaryota</taxon>
        <taxon>Metazoa</taxon>
        <taxon>Chordata</taxon>
        <taxon>Craniata</taxon>
        <taxon>Vertebrata</taxon>
        <taxon>Euteleostomi</taxon>
        <taxon>Actinopterygii</taxon>
        <taxon>Neopterygii</taxon>
        <taxon>Teleostei</taxon>
        <taxon>Ostariophysi</taxon>
        <taxon>Cypriniformes</taxon>
        <taxon>Xenocyprididae</taxon>
        <taxon>Xenocypridinae</taxon>
        <taxon>Xenocypridinae incertae sedis</taxon>
        <taxon>Anabarilius</taxon>
    </lineage>
</organism>
<dbReference type="GO" id="GO:0042806">
    <property type="term" value="F:fucose binding"/>
    <property type="evidence" value="ECO:0007669"/>
    <property type="project" value="UniProtKB-ARBA"/>
</dbReference>
<evidence type="ECO:0000256" key="5">
    <source>
        <dbReference type="ARBA" id="ARBA00022734"/>
    </source>
</evidence>
<dbReference type="GO" id="GO:0046872">
    <property type="term" value="F:metal ion binding"/>
    <property type="evidence" value="ECO:0007669"/>
    <property type="project" value="UniProtKB-KW"/>
</dbReference>
<keyword evidence="7" id="KW-1015">Disulfide bond</keyword>
<dbReference type="SUPFAM" id="SSF49785">
    <property type="entry name" value="Galactose-binding domain-like"/>
    <property type="match status" value="1"/>
</dbReference>
<protein>
    <submittedName>
        <fullName evidence="9">Fucolectin-1</fullName>
    </submittedName>
</protein>
<keyword evidence="5" id="KW-0430">Lectin</keyword>
<comment type="caution">
    <text evidence="9">The sequence shown here is derived from an EMBL/GenBank/DDBJ whole genome shotgun (WGS) entry which is preliminary data.</text>
</comment>
<dbReference type="GO" id="GO:0010185">
    <property type="term" value="P:regulation of cellular defense response"/>
    <property type="evidence" value="ECO:0007669"/>
    <property type="project" value="UniProtKB-ARBA"/>
</dbReference>
<evidence type="ECO:0000256" key="7">
    <source>
        <dbReference type="ARBA" id="ARBA00023157"/>
    </source>
</evidence>
<dbReference type="Gene3D" id="2.60.120.260">
    <property type="entry name" value="Galactose-binding domain-like"/>
    <property type="match status" value="1"/>
</dbReference>
<evidence type="ECO:0000256" key="2">
    <source>
        <dbReference type="ARBA" id="ARBA00010147"/>
    </source>
</evidence>
<dbReference type="InterPro" id="IPR006585">
    <property type="entry name" value="FTP1"/>
</dbReference>
<dbReference type="PANTHER" id="PTHR45713:SF11">
    <property type="entry name" value="FUCOLECTIN TACHYLECTIN-4 PENTRAXIN-1 DOMAIN-CONTAINING PROTEIN"/>
    <property type="match status" value="1"/>
</dbReference>
<dbReference type="SMART" id="SM00607">
    <property type="entry name" value="FTP"/>
    <property type="match status" value="1"/>
</dbReference>
<comment type="similarity">
    <text evidence="2">Belongs to the fucolectin family.</text>
</comment>
<feature type="domain" description="Fucolectin tachylectin-4 pentraxin-1" evidence="8">
    <location>
        <begin position="1"/>
        <end position="140"/>
    </location>
</feature>
<evidence type="ECO:0000313" key="9">
    <source>
        <dbReference type="EMBL" id="ROL29806.1"/>
    </source>
</evidence>
<name>A0A3N0Y3L5_ANAGA</name>
<gene>
    <name evidence="9" type="ORF">DPX16_0863</name>
</gene>
<comment type="subunit">
    <text evidence="3">Homotrimer.</text>
</comment>
<keyword evidence="10" id="KW-1185">Reference proteome</keyword>
<keyword evidence="4" id="KW-0479">Metal-binding</keyword>
<evidence type="ECO:0000259" key="8">
    <source>
        <dbReference type="SMART" id="SM00607"/>
    </source>
</evidence>
<reference evidence="9 10" key="1">
    <citation type="submission" date="2018-10" db="EMBL/GenBank/DDBJ databases">
        <title>Genome assembly for a Yunnan-Guizhou Plateau 3E fish, Anabarilius grahami (Regan), and its evolutionary and genetic applications.</title>
        <authorList>
            <person name="Jiang W."/>
        </authorList>
    </citation>
    <scope>NUCLEOTIDE SEQUENCE [LARGE SCALE GENOMIC DNA]</scope>
    <source>
        <strain evidence="9">AG-KIZ</strain>
        <tissue evidence="9">Muscle</tissue>
    </source>
</reference>
<dbReference type="EMBL" id="RJVU01053588">
    <property type="protein sequence ID" value="ROL29806.1"/>
    <property type="molecule type" value="Genomic_DNA"/>
</dbReference>
<dbReference type="Proteomes" id="UP000281406">
    <property type="component" value="Unassembled WGS sequence"/>
</dbReference>
<dbReference type="InterPro" id="IPR051941">
    <property type="entry name" value="BG_Antigen-Binding_Lectin"/>
</dbReference>
<comment type="function">
    <text evidence="1">Acts as a defensive agent. Recognizes blood group fucosylated oligosaccharides including A, B, H and Lewis B-type antigens. Does not recognize Lewis A antigen and has low affinity for monovalent haptens.</text>
</comment>
<dbReference type="OrthoDB" id="547680at2759"/>
<evidence type="ECO:0000256" key="1">
    <source>
        <dbReference type="ARBA" id="ARBA00002219"/>
    </source>
</evidence>
<dbReference type="AlphaFoldDB" id="A0A3N0Y3L5"/>
<sequence length="182" mass="19918">MGSRATQSSTLASWSAEKAVDGNKNIWTSCSSTGYTTNPFWRLDLLKIYRVHRVVVTNRIDCCPGQISGAEIRVGNSLKNDGNDNPICTVISSIPTGASYTFSCGGMVGRYVNLIIPGKQKVLTLCEVEVYGTAKISPYNRGSVFSCHQFSDRLLRIHLYAFSALHTGKSHDMTMRATRATA</sequence>
<evidence type="ECO:0000256" key="4">
    <source>
        <dbReference type="ARBA" id="ARBA00022723"/>
    </source>
</evidence>
<accession>A0A3N0Y3L5</accession>
<evidence type="ECO:0000256" key="3">
    <source>
        <dbReference type="ARBA" id="ARBA00011233"/>
    </source>
</evidence>
<proteinExistence type="inferred from homology"/>
<dbReference type="Pfam" id="PF22633">
    <property type="entry name" value="F5_F8_type_C_2"/>
    <property type="match status" value="1"/>
</dbReference>
<keyword evidence="6" id="KW-0106">Calcium</keyword>
<evidence type="ECO:0000313" key="10">
    <source>
        <dbReference type="Proteomes" id="UP000281406"/>
    </source>
</evidence>
<dbReference type="InterPro" id="IPR008979">
    <property type="entry name" value="Galactose-bd-like_sf"/>
</dbReference>
<dbReference type="GO" id="GO:0001868">
    <property type="term" value="P:regulation of complement activation, lectin pathway"/>
    <property type="evidence" value="ECO:0007669"/>
    <property type="project" value="UniProtKB-ARBA"/>
</dbReference>